<dbReference type="InterPro" id="IPR032387">
    <property type="entry name" value="ACAS_N"/>
</dbReference>
<dbReference type="EMBL" id="PYKK01001384">
    <property type="protein sequence ID" value="TGD26985.1"/>
    <property type="molecule type" value="Genomic_DNA"/>
</dbReference>
<evidence type="ECO:0000259" key="1">
    <source>
        <dbReference type="Pfam" id="PF16177"/>
    </source>
</evidence>
<dbReference type="Pfam" id="PF16177">
    <property type="entry name" value="ACAS_N"/>
    <property type="match status" value="1"/>
</dbReference>
<proteinExistence type="predicted"/>
<gene>
    <name evidence="2" type="ORF">C9F10_19915</name>
</gene>
<dbReference type="AlphaFoldDB" id="A0A659S4Q7"/>
<feature type="domain" description="Acetyl-coenzyme A synthetase N-terminal" evidence="1">
    <location>
        <begin position="4"/>
        <end position="35"/>
    </location>
</feature>
<reference evidence="2 3" key="1">
    <citation type="submission" date="2018-03" db="EMBL/GenBank/DDBJ databases">
        <title>Non-Typhoidal Salmonella genome sequencing and assembly.</title>
        <authorList>
            <person name="Matchawe C."/>
        </authorList>
    </citation>
    <scope>NUCLEOTIDE SEQUENCE [LARGE SCALE GENOMIC DNA]</scope>
    <source>
        <strain evidence="2 3">8EV</strain>
    </source>
</reference>
<sequence length="40" mass="4919">MSFSEFYQRSINEPEAFWAEQARRIDWRQPFTLTLVHCRA</sequence>
<comment type="caution">
    <text evidence="2">The sequence shown here is derived from an EMBL/GenBank/DDBJ whole genome shotgun (WGS) entry which is preliminary data.</text>
</comment>
<name>A0A659S4Q7_SALET</name>
<feature type="non-terminal residue" evidence="2">
    <location>
        <position position="40"/>
    </location>
</feature>
<evidence type="ECO:0000313" key="3">
    <source>
        <dbReference type="Proteomes" id="UP000297989"/>
    </source>
</evidence>
<protein>
    <submittedName>
        <fullName evidence="2">Propionyl-CoA synthetase</fullName>
    </submittedName>
</protein>
<organism evidence="2 3">
    <name type="scientific">Salmonella enterica subsp. enterica serovar Poona</name>
    <dbReference type="NCBI Taxonomy" id="436295"/>
    <lineage>
        <taxon>Bacteria</taxon>
        <taxon>Pseudomonadati</taxon>
        <taxon>Pseudomonadota</taxon>
        <taxon>Gammaproteobacteria</taxon>
        <taxon>Enterobacterales</taxon>
        <taxon>Enterobacteriaceae</taxon>
        <taxon>Salmonella</taxon>
    </lineage>
</organism>
<dbReference type="InterPro" id="IPR042099">
    <property type="entry name" value="ANL_N_sf"/>
</dbReference>
<evidence type="ECO:0000313" key="2">
    <source>
        <dbReference type="EMBL" id="TGD26985.1"/>
    </source>
</evidence>
<dbReference type="Proteomes" id="UP000297989">
    <property type="component" value="Unassembled WGS sequence"/>
</dbReference>
<accession>A0A659S4Q7</accession>
<dbReference type="Gene3D" id="3.40.50.12780">
    <property type="entry name" value="N-terminal domain of ligase-like"/>
    <property type="match status" value="1"/>
</dbReference>